<dbReference type="InterPro" id="IPR009006">
    <property type="entry name" value="Ala_racemase/Decarboxylase_C"/>
</dbReference>
<comment type="cofactor">
    <cofactor evidence="1 14">
        <name>pyridoxal 5'-phosphate</name>
        <dbReference type="ChEBI" id="CHEBI:597326"/>
    </cofactor>
</comment>
<dbReference type="InterPro" id="IPR029066">
    <property type="entry name" value="PLP-binding_barrel"/>
</dbReference>
<dbReference type="Gene3D" id="1.10.287.3440">
    <property type="match status" value="1"/>
</dbReference>
<dbReference type="Gene3D" id="2.40.37.10">
    <property type="entry name" value="Lyase, Ornithine Decarboxylase, Chain A, domain 1"/>
    <property type="match status" value="1"/>
</dbReference>
<evidence type="ECO:0000259" key="17">
    <source>
        <dbReference type="Pfam" id="PF17810"/>
    </source>
</evidence>
<dbReference type="NCBIfam" id="NF003763">
    <property type="entry name" value="PRK05354.1"/>
    <property type="match status" value="1"/>
</dbReference>
<dbReference type="Gene3D" id="3.20.20.10">
    <property type="entry name" value="Alanine racemase"/>
    <property type="match status" value="1"/>
</dbReference>
<dbReference type="InterPro" id="IPR000183">
    <property type="entry name" value="Orn/DAP/Arg_de-COase"/>
</dbReference>
<dbReference type="EC" id="4.1.1.19" evidence="5 13"/>
<evidence type="ECO:0000256" key="11">
    <source>
        <dbReference type="ARBA" id="ARBA00023115"/>
    </source>
</evidence>
<reference evidence="19 20" key="1">
    <citation type="submission" date="2014-03" db="EMBL/GenBank/DDBJ databases">
        <title>Draft Genome Sequence of Actibacterium mucosum KCTC 23349, a Marine Alphaproteobacterium with Complex Ionic Requirements Isolated from Mediterranean Seawater at Malvarrosa Beach, Valencia, Spain.</title>
        <authorList>
            <person name="Arahal D.R."/>
            <person name="Shao Z."/>
            <person name="Lai Q."/>
            <person name="Pujalte M.J."/>
        </authorList>
    </citation>
    <scope>NUCLEOTIDE SEQUENCE [LARGE SCALE GENOMIC DNA]</scope>
    <source>
        <strain evidence="19 20">KCTC 23349</strain>
    </source>
</reference>
<evidence type="ECO:0000256" key="14">
    <source>
        <dbReference type="PIRSR" id="PIRSR001336-50"/>
    </source>
</evidence>
<keyword evidence="9 14" id="KW-0663">Pyridoxal phosphate</keyword>
<dbReference type="GO" id="GO:0046872">
    <property type="term" value="F:metal ion binding"/>
    <property type="evidence" value="ECO:0007669"/>
    <property type="project" value="UniProtKB-KW"/>
</dbReference>
<evidence type="ECO:0000256" key="2">
    <source>
        <dbReference type="ARBA" id="ARBA00001946"/>
    </source>
</evidence>
<dbReference type="CDD" id="cd06830">
    <property type="entry name" value="PLPDE_III_ADC"/>
    <property type="match status" value="1"/>
</dbReference>
<evidence type="ECO:0000256" key="3">
    <source>
        <dbReference type="ARBA" id="ARBA00002257"/>
    </source>
</evidence>
<dbReference type="PROSITE" id="PS00879">
    <property type="entry name" value="ODR_DC_2_2"/>
    <property type="match status" value="1"/>
</dbReference>
<dbReference type="InterPro" id="IPR002985">
    <property type="entry name" value="Arg_decrbxlase"/>
</dbReference>
<evidence type="ECO:0000313" key="20">
    <source>
        <dbReference type="Proteomes" id="UP000026249"/>
    </source>
</evidence>
<keyword evidence="20" id="KW-1185">Reference proteome</keyword>
<dbReference type="EMBL" id="JFKE01000002">
    <property type="protein sequence ID" value="KAJ56674.1"/>
    <property type="molecule type" value="Genomic_DNA"/>
</dbReference>
<dbReference type="PROSITE" id="PS00878">
    <property type="entry name" value="ODR_DC_2_1"/>
    <property type="match status" value="1"/>
</dbReference>
<dbReference type="Gene3D" id="1.20.58.930">
    <property type="match status" value="1"/>
</dbReference>
<proteinExistence type="inferred from homology"/>
<evidence type="ECO:0000256" key="8">
    <source>
        <dbReference type="ARBA" id="ARBA00022842"/>
    </source>
</evidence>
<feature type="active site" description="Proton donor" evidence="15">
    <location>
        <position position="497"/>
    </location>
</feature>
<evidence type="ECO:0000256" key="13">
    <source>
        <dbReference type="NCBIfam" id="TIGR01273"/>
    </source>
</evidence>
<evidence type="ECO:0000256" key="6">
    <source>
        <dbReference type="ARBA" id="ARBA00022723"/>
    </source>
</evidence>
<dbReference type="PANTHER" id="PTHR43295:SF9">
    <property type="entry name" value="BIOSYNTHETIC ARGININE DECARBOXYLASE"/>
    <property type="match status" value="1"/>
</dbReference>
<evidence type="ECO:0000256" key="15">
    <source>
        <dbReference type="PIRSR" id="PIRSR600183-50"/>
    </source>
</evidence>
<dbReference type="PANTHER" id="PTHR43295">
    <property type="entry name" value="ARGININE DECARBOXYLASE"/>
    <property type="match status" value="1"/>
</dbReference>
<dbReference type="InterPro" id="IPR040634">
    <property type="entry name" value="Arg_decarb_HB"/>
</dbReference>
<evidence type="ECO:0000256" key="1">
    <source>
        <dbReference type="ARBA" id="ARBA00001933"/>
    </source>
</evidence>
<dbReference type="InterPro" id="IPR022644">
    <property type="entry name" value="De-COase2_N"/>
</dbReference>
<dbReference type="GO" id="GO:0006527">
    <property type="term" value="P:L-arginine catabolic process"/>
    <property type="evidence" value="ECO:0007669"/>
    <property type="project" value="InterPro"/>
</dbReference>
<dbReference type="NCBIfam" id="TIGR01273">
    <property type="entry name" value="speA"/>
    <property type="match status" value="1"/>
</dbReference>
<dbReference type="PIRSF" id="PIRSF001336">
    <property type="entry name" value="Arg_decrbxlase"/>
    <property type="match status" value="1"/>
</dbReference>
<feature type="domain" description="Arginine decarboxylase helical bundle" evidence="17">
    <location>
        <begin position="367"/>
        <end position="440"/>
    </location>
</feature>
<dbReference type="Pfam" id="PF02784">
    <property type="entry name" value="Orn_Arg_deC_N"/>
    <property type="match status" value="1"/>
</dbReference>
<keyword evidence="12" id="KW-0456">Lyase</keyword>
<feature type="domain" description="Orn/DAP/Arg decarboxylase 2 N-terminal" evidence="16">
    <location>
        <begin position="86"/>
        <end position="342"/>
    </location>
</feature>
<dbReference type="SUPFAM" id="SSF51419">
    <property type="entry name" value="PLP-binding barrel"/>
    <property type="match status" value="1"/>
</dbReference>
<dbReference type="GO" id="GO:0008792">
    <property type="term" value="F:arginine decarboxylase activity"/>
    <property type="evidence" value="ECO:0007669"/>
    <property type="project" value="UniProtKB-UniRule"/>
</dbReference>
<dbReference type="RefSeq" id="WP_035256910.1">
    <property type="nucleotide sequence ID" value="NZ_JFKE01000002.1"/>
</dbReference>
<dbReference type="InterPro" id="IPR041128">
    <property type="entry name" value="Arg_decarbox_C"/>
</dbReference>
<evidence type="ECO:0000259" key="18">
    <source>
        <dbReference type="Pfam" id="PF17944"/>
    </source>
</evidence>
<evidence type="ECO:0000256" key="4">
    <source>
        <dbReference type="ARBA" id="ARBA00008357"/>
    </source>
</evidence>
<keyword evidence="10" id="KW-0745">Spermidine biosynthesis</keyword>
<evidence type="ECO:0000256" key="7">
    <source>
        <dbReference type="ARBA" id="ARBA00022793"/>
    </source>
</evidence>
<dbReference type="InterPro" id="IPR022653">
    <property type="entry name" value="De-COase2_pyr-phos_BS"/>
</dbReference>
<dbReference type="OrthoDB" id="9802658at2"/>
<comment type="similarity">
    <text evidence="4">Belongs to the Orn/Lys/Arg decarboxylase class-II family. SpeA subfamily.</text>
</comment>
<evidence type="ECO:0000256" key="9">
    <source>
        <dbReference type="ARBA" id="ARBA00022898"/>
    </source>
</evidence>
<comment type="caution">
    <text evidence="19">The sequence shown here is derived from an EMBL/GenBank/DDBJ whole genome shotgun (WGS) entry which is preliminary data.</text>
</comment>
<evidence type="ECO:0000313" key="19">
    <source>
        <dbReference type="EMBL" id="KAJ56674.1"/>
    </source>
</evidence>
<dbReference type="Pfam" id="PF17810">
    <property type="entry name" value="Arg_decarb_HB"/>
    <property type="match status" value="1"/>
</dbReference>
<keyword evidence="11" id="KW-0620">Polyamine biosynthesis</keyword>
<sequence length="633" mass="70233">MTQIIPSPDEIYGISRWGRELIAVTDEGEVALCDPANPNTAPISLPGILRDLDQRGIAAPMVLRVRSFLEAEIAKINDSFAQAIARVNYRAPYRGVFPIKVNQQAQVVDRIVEFGRAYDYGLEAGSKPELVIAMAHRLSKDALIVCNGVKDAEFIRLAILSRRLGANTVIVLESPREAETVIEVSRELGLEPLLGVRVKLTHRIGGKWQESSGDRSTFGMNSDQLLRVTDRLREAGLLHCLKLQHSHLGSQVPDIQDVRRAVDEACRYFTALTDEGAPLTHLDLGGGLGVDYTGEKRATENSINYTVNEYCHNVVETVAYAMDEAELDHPVLVTESGRAVTATSSMLIFEALESTLYDAPAAPPPEPDDHHHVADLAAVAGYLVPERVQECWNDARFYRDELRALFRRGAVDLRQMARAEQIYLSLTARIKALVAQMDDRAELEAELQQVADVYHCNFSLFQSLPDVWAIDQLHPIVPLQMLNQAPDRRAILSDITCDSDGKIDQFIVAEGIAPSLPVHSLSEDQPYYFGVFFVGAYQETLGDLHNLFGDTNVVTIDLRADGGFDLLHEQEGDTISEVMSYVEYDPADCVAAFRKMVDEAISDGTVKAGERRALMNAYRDSINGYTYYERHAG</sequence>
<dbReference type="AlphaFoldDB" id="A0A037ZLZ8"/>
<comment type="function">
    <text evidence="3">Catalyzes the biosynthesis of agmatine from arginine.</text>
</comment>
<name>A0A037ZLZ8_9RHOB</name>
<evidence type="ECO:0000256" key="5">
    <source>
        <dbReference type="ARBA" id="ARBA00012426"/>
    </source>
</evidence>
<dbReference type="Proteomes" id="UP000026249">
    <property type="component" value="Unassembled WGS sequence"/>
</dbReference>
<accession>A0A037ZLZ8</accession>
<gene>
    <name evidence="19" type="ORF">ACMU_06960</name>
</gene>
<dbReference type="STRING" id="1454373.ACMU_06960"/>
<dbReference type="PRINTS" id="PR01180">
    <property type="entry name" value="ARGDCRBXLASE"/>
</dbReference>
<evidence type="ECO:0000256" key="12">
    <source>
        <dbReference type="ARBA" id="ARBA00023239"/>
    </source>
</evidence>
<evidence type="ECO:0000259" key="16">
    <source>
        <dbReference type="Pfam" id="PF02784"/>
    </source>
</evidence>
<dbReference type="GO" id="GO:0008295">
    <property type="term" value="P:spermidine biosynthetic process"/>
    <property type="evidence" value="ECO:0007669"/>
    <property type="project" value="UniProtKB-UniRule"/>
</dbReference>
<organism evidence="19 20">
    <name type="scientific">Actibacterium mucosum KCTC 23349</name>
    <dbReference type="NCBI Taxonomy" id="1454373"/>
    <lineage>
        <taxon>Bacteria</taxon>
        <taxon>Pseudomonadati</taxon>
        <taxon>Pseudomonadota</taxon>
        <taxon>Alphaproteobacteria</taxon>
        <taxon>Rhodobacterales</taxon>
        <taxon>Roseobacteraceae</taxon>
        <taxon>Actibacterium</taxon>
    </lineage>
</organism>
<keyword evidence="7" id="KW-0210">Decarboxylase</keyword>
<keyword evidence="6" id="KW-0479">Metal-binding</keyword>
<keyword evidence="8" id="KW-0460">Magnesium</keyword>
<dbReference type="Pfam" id="PF17944">
    <property type="entry name" value="Arg_decarbox_C"/>
    <property type="match status" value="1"/>
</dbReference>
<feature type="domain" description="Arginine decarboxylase C-terminal helical" evidence="18">
    <location>
        <begin position="575"/>
        <end position="628"/>
    </location>
</feature>
<dbReference type="PRINTS" id="PR01179">
    <property type="entry name" value="ODADCRBXLASE"/>
</dbReference>
<evidence type="ECO:0000256" key="10">
    <source>
        <dbReference type="ARBA" id="ARBA00023066"/>
    </source>
</evidence>
<feature type="modified residue" description="N6-(pyridoxal phosphate)lysine" evidence="14">
    <location>
        <position position="100"/>
    </location>
</feature>
<protein>
    <recommendedName>
        <fullName evidence="5 13">Arginine decarboxylase</fullName>
        <ecNumber evidence="5 13">4.1.1.19</ecNumber>
    </recommendedName>
</protein>
<dbReference type="InterPro" id="IPR022657">
    <property type="entry name" value="De-COase2_CS"/>
</dbReference>
<comment type="cofactor">
    <cofactor evidence="2">
        <name>Mg(2+)</name>
        <dbReference type="ChEBI" id="CHEBI:18420"/>
    </cofactor>
</comment>